<dbReference type="Pfam" id="PF01230">
    <property type="entry name" value="HIT"/>
    <property type="match status" value="1"/>
</dbReference>
<dbReference type="InterPro" id="IPR002711">
    <property type="entry name" value="HNH"/>
</dbReference>
<dbReference type="KEGG" id="apb:SAR116_1362"/>
<feature type="domain" description="HIT" evidence="2">
    <location>
        <begin position="207"/>
        <end position="314"/>
    </location>
</feature>
<dbReference type="Proteomes" id="UP000007460">
    <property type="component" value="Chromosome"/>
</dbReference>
<feature type="short sequence motif" description="Histidine triad motif" evidence="1">
    <location>
        <begin position="299"/>
        <end position="303"/>
    </location>
</feature>
<dbReference type="EMBL" id="CP001751">
    <property type="protein sequence ID" value="ADE39605.1"/>
    <property type="molecule type" value="Genomic_DNA"/>
</dbReference>
<dbReference type="STRING" id="488538.SAR116_1362"/>
<evidence type="ECO:0000259" key="2">
    <source>
        <dbReference type="PROSITE" id="PS51084"/>
    </source>
</evidence>
<dbReference type="RefSeq" id="WP_013046232.1">
    <property type="nucleotide sequence ID" value="NC_014010.1"/>
</dbReference>
<dbReference type="InterPro" id="IPR003615">
    <property type="entry name" value="HNH_nuc"/>
</dbReference>
<dbReference type="CDD" id="cd00085">
    <property type="entry name" value="HNHc"/>
    <property type="match status" value="1"/>
</dbReference>
<dbReference type="SMART" id="SM00507">
    <property type="entry name" value="HNHc"/>
    <property type="match status" value="1"/>
</dbReference>
<dbReference type="Gene3D" id="1.10.30.50">
    <property type="match status" value="1"/>
</dbReference>
<dbReference type="GO" id="GO:0003676">
    <property type="term" value="F:nucleic acid binding"/>
    <property type="evidence" value="ECO:0007669"/>
    <property type="project" value="InterPro"/>
</dbReference>
<dbReference type="HOGENOM" id="CLU_854986_0_0_5"/>
<dbReference type="OrthoDB" id="9784774at2"/>
<dbReference type="EC" id="3.6.1.17" evidence="3"/>
<dbReference type="GO" id="GO:0004081">
    <property type="term" value="F:bis(5'-nucleosyl)-tetraphosphatase (asymmetrical) activity"/>
    <property type="evidence" value="ECO:0007669"/>
    <property type="project" value="UniProtKB-EC"/>
</dbReference>
<dbReference type="GO" id="GO:0004519">
    <property type="term" value="F:endonuclease activity"/>
    <property type="evidence" value="ECO:0007669"/>
    <property type="project" value="InterPro"/>
</dbReference>
<name>D5BTK8_PUNMI</name>
<accession>D5BTK8</accession>
<dbReference type="PANTHER" id="PTHR42997:SF1">
    <property type="entry name" value="AP-4-A PHOSPHORYLASE"/>
    <property type="match status" value="1"/>
</dbReference>
<dbReference type="Pfam" id="PF01844">
    <property type="entry name" value="HNH"/>
    <property type="match status" value="1"/>
</dbReference>
<dbReference type="InterPro" id="IPR011146">
    <property type="entry name" value="HIT-like"/>
</dbReference>
<keyword evidence="4" id="KW-1185">Reference proteome</keyword>
<evidence type="ECO:0000313" key="3">
    <source>
        <dbReference type="EMBL" id="ADE39605.1"/>
    </source>
</evidence>
<dbReference type="InterPro" id="IPR036265">
    <property type="entry name" value="HIT-like_sf"/>
</dbReference>
<dbReference type="Gene3D" id="3.30.428.10">
    <property type="entry name" value="HIT-like"/>
    <property type="match status" value="1"/>
</dbReference>
<dbReference type="SUPFAM" id="SSF54197">
    <property type="entry name" value="HIT-like"/>
    <property type="match status" value="1"/>
</dbReference>
<proteinExistence type="predicted"/>
<dbReference type="PROSITE" id="PS51084">
    <property type="entry name" value="HIT_2"/>
    <property type="match status" value="1"/>
</dbReference>
<organism evidence="3 4">
    <name type="scientific">Puniceispirillum marinum (strain IMCC1322)</name>
    <dbReference type="NCBI Taxonomy" id="488538"/>
    <lineage>
        <taxon>Bacteria</taxon>
        <taxon>Pseudomonadati</taxon>
        <taxon>Pseudomonadota</taxon>
        <taxon>Alphaproteobacteria</taxon>
        <taxon>Candidatus Puniceispirillales</taxon>
        <taxon>Candidatus Puniceispirillaceae</taxon>
        <taxon>Candidatus Puniceispirillum</taxon>
    </lineage>
</organism>
<gene>
    <name evidence="3" type="ordered locus">SAR116_1362</name>
</gene>
<evidence type="ECO:0000256" key="1">
    <source>
        <dbReference type="PROSITE-ProRule" id="PRU00464"/>
    </source>
</evidence>
<keyword evidence="3" id="KW-0378">Hydrolase</keyword>
<dbReference type="AlphaFoldDB" id="D5BTK8"/>
<dbReference type="GO" id="GO:0008270">
    <property type="term" value="F:zinc ion binding"/>
    <property type="evidence" value="ECO:0007669"/>
    <property type="project" value="InterPro"/>
</dbReference>
<dbReference type="eggNOG" id="COG1403">
    <property type="taxonomic scope" value="Bacteria"/>
</dbReference>
<evidence type="ECO:0000313" key="4">
    <source>
        <dbReference type="Proteomes" id="UP000007460"/>
    </source>
</evidence>
<dbReference type="PANTHER" id="PTHR42997">
    <property type="entry name" value="HIT FAMILY HYDROLASE"/>
    <property type="match status" value="1"/>
</dbReference>
<dbReference type="InterPro" id="IPR052908">
    <property type="entry name" value="AP-4-A_phosphorylase"/>
</dbReference>
<protein>
    <submittedName>
        <fullName evidence="3">Diadenosine tetraphosphate (Ap4A) hydrolase and other HIT family hydrolase</fullName>
        <ecNumber evidence="3">3.6.1.17</ecNumber>
    </submittedName>
</protein>
<dbReference type="eggNOG" id="COG0537">
    <property type="taxonomic scope" value="Bacteria"/>
</dbReference>
<reference evidence="3 4" key="1">
    <citation type="journal article" date="2010" name="J. Bacteriol.">
        <title>Complete genome sequence of "Candidatus Puniceispirillum marinum" IMCC1322, a representative of the SAR116 clade in the Alphaproteobacteria.</title>
        <authorList>
            <person name="Oh H.M."/>
            <person name="Kwon K.K."/>
            <person name="Kang I."/>
            <person name="Kang S.G."/>
            <person name="Lee J.H."/>
            <person name="Kim S.J."/>
            <person name="Cho J.C."/>
        </authorList>
    </citation>
    <scope>NUCLEOTIDE SEQUENCE [LARGE SCALE GENOMIC DNA]</scope>
    <source>
        <strain evidence="3 4">IMCC1322</strain>
    </source>
</reference>
<sequence length="329" mass="37648">MSKQFDDLSNFILNEMRMSHIYQPVMLIELLGRQGSASTTEIAKSLLGHDVSQVEYYEHITKNMVGKVLTQSRGITSKDKNEYSLNGFDGLSESEISELINLCHSKIEEFLDKRGDKVWNHRRKSSGYISGTLRYEILKRAKFRCELCGISADQKALEVDHIVPRNSGGGDEQSNLQALCYSCNAMKRDRDDTDFREINKSYEHRENGCIFCEIPQERVVAENELAYAILDAFPVTEQHTLIIPKRHVSDYFELHQPERNAMQRLLEERRQVIMDSDNTITGFNVGNNVGEDAGQTVMHCHTHLIPRRKGDVEEPRGGVRGVIAHKQKY</sequence>